<keyword evidence="4" id="KW-0805">Transcription regulation</keyword>
<dbReference type="SUPFAM" id="SSF52172">
    <property type="entry name" value="CheY-like"/>
    <property type="match status" value="1"/>
</dbReference>
<evidence type="ECO:0000256" key="7">
    <source>
        <dbReference type="ARBA" id="ARBA00023163"/>
    </source>
</evidence>
<dbReference type="InterPro" id="IPR025662">
    <property type="entry name" value="Sigma_54_int_dom_ATP-bd_1"/>
</dbReference>
<sequence length="452" mass="50083">MPETNQVIFVDDEAAMRESMKQWLALADINATILSSAEDARAIIDRQFSGVVLTDVQLKKMSGLDLLQECLAIDRDIPVVLLTGHGDVAMAVDAMKQGAYDFLEKPFDPDRLIGTVRRACEMRQLVLENRRLRLDATFGNRIERRLVGISPAIRQLRADILELAATPLNVVIRGETGTGKELVARCLHEFGPRSEHPFVAVNCGAIPETMFESEFFGHEQGAFTGAVGKRIGRLEYAHKGTLFLDEIESMPPALQVKVLRAFQEKAFERLGSHKSIPFDARIVVAAKVDLSEAVKEGNFREDLYYRLNVSELTIPPLRARLQDIGLLFEHFVAETAAAQNRKSREITAVDLTSLLSHTWPGNVRELKNVAERFALGLSVGGKPAGAVVAGGQALPQSLANLVADFERGVIEKALLASEGNVAKVLEMLDIPRRTLNEKMTRYAIERKDYCRP</sequence>
<evidence type="ECO:0000313" key="11">
    <source>
        <dbReference type="EMBL" id="WEF52170.1"/>
    </source>
</evidence>
<protein>
    <submittedName>
        <fullName evidence="11">Sigma-54 dependent transcriptional regulator</fullName>
    </submittedName>
</protein>
<evidence type="ECO:0000256" key="2">
    <source>
        <dbReference type="ARBA" id="ARBA00022840"/>
    </source>
</evidence>
<dbReference type="SMART" id="SM00382">
    <property type="entry name" value="AAA"/>
    <property type="match status" value="1"/>
</dbReference>
<dbReference type="PROSITE" id="PS50045">
    <property type="entry name" value="SIGMA54_INTERACT_4"/>
    <property type="match status" value="1"/>
</dbReference>
<dbReference type="SUPFAM" id="SSF46689">
    <property type="entry name" value="Homeodomain-like"/>
    <property type="match status" value="1"/>
</dbReference>
<evidence type="ECO:0000259" key="10">
    <source>
        <dbReference type="PROSITE" id="PS50110"/>
    </source>
</evidence>
<accession>A0ABY8BU28</accession>
<dbReference type="Pfam" id="PF00158">
    <property type="entry name" value="Sigma54_activat"/>
    <property type="match status" value="1"/>
</dbReference>
<keyword evidence="5" id="KW-0238">DNA-binding</keyword>
<keyword evidence="8" id="KW-0597">Phosphoprotein</keyword>
<dbReference type="EMBL" id="CP113162">
    <property type="protein sequence ID" value="WEF52170.1"/>
    <property type="molecule type" value="Genomic_DNA"/>
</dbReference>
<keyword evidence="1" id="KW-0547">Nucleotide-binding</keyword>
<evidence type="ECO:0000256" key="1">
    <source>
        <dbReference type="ARBA" id="ARBA00022741"/>
    </source>
</evidence>
<dbReference type="Pfam" id="PF00072">
    <property type="entry name" value="Response_reg"/>
    <property type="match status" value="1"/>
</dbReference>
<evidence type="ECO:0000259" key="9">
    <source>
        <dbReference type="PROSITE" id="PS50045"/>
    </source>
</evidence>
<dbReference type="CDD" id="cd00009">
    <property type="entry name" value="AAA"/>
    <property type="match status" value="1"/>
</dbReference>
<dbReference type="CDD" id="cd17549">
    <property type="entry name" value="REC_DctD-like"/>
    <property type="match status" value="1"/>
</dbReference>
<dbReference type="SMART" id="SM00448">
    <property type="entry name" value="REC"/>
    <property type="match status" value="1"/>
</dbReference>
<dbReference type="InterPro" id="IPR003593">
    <property type="entry name" value="AAA+_ATPase"/>
</dbReference>
<keyword evidence="12" id="KW-1185">Reference proteome</keyword>
<dbReference type="PROSITE" id="PS00675">
    <property type="entry name" value="SIGMA54_INTERACT_1"/>
    <property type="match status" value="1"/>
</dbReference>
<evidence type="ECO:0000313" key="12">
    <source>
        <dbReference type="Proteomes" id="UP001213907"/>
    </source>
</evidence>
<dbReference type="InterPro" id="IPR025943">
    <property type="entry name" value="Sigma_54_int_dom_ATP-bd_2"/>
</dbReference>
<feature type="domain" description="Response regulatory" evidence="10">
    <location>
        <begin position="6"/>
        <end position="120"/>
    </location>
</feature>
<keyword evidence="2" id="KW-0067">ATP-binding</keyword>
<evidence type="ECO:0000256" key="5">
    <source>
        <dbReference type="ARBA" id="ARBA00023125"/>
    </source>
</evidence>
<dbReference type="InterPro" id="IPR011006">
    <property type="entry name" value="CheY-like_superfamily"/>
</dbReference>
<dbReference type="InterPro" id="IPR058031">
    <property type="entry name" value="AAA_lid_NorR"/>
</dbReference>
<evidence type="ECO:0000256" key="4">
    <source>
        <dbReference type="ARBA" id="ARBA00023015"/>
    </source>
</evidence>
<dbReference type="InterPro" id="IPR025944">
    <property type="entry name" value="Sigma_54_int_dom_CS"/>
</dbReference>
<dbReference type="Gene3D" id="3.40.50.2300">
    <property type="match status" value="1"/>
</dbReference>
<proteinExistence type="predicted"/>
<feature type="domain" description="Sigma-54 factor interaction" evidence="9">
    <location>
        <begin position="146"/>
        <end position="375"/>
    </location>
</feature>
<dbReference type="PROSITE" id="PS00676">
    <property type="entry name" value="SIGMA54_INTERACT_2"/>
    <property type="match status" value="1"/>
</dbReference>
<evidence type="ECO:0000256" key="8">
    <source>
        <dbReference type="PROSITE-ProRule" id="PRU00169"/>
    </source>
</evidence>
<dbReference type="SUPFAM" id="SSF52540">
    <property type="entry name" value="P-loop containing nucleoside triphosphate hydrolases"/>
    <property type="match status" value="1"/>
</dbReference>
<dbReference type="Gene3D" id="3.40.50.300">
    <property type="entry name" value="P-loop containing nucleotide triphosphate hydrolases"/>
    <property type="match status" value="1"/>
</dbReference>
<dbReference type="Pfam" id="PF25601">
    <property type="entry name" value="AAA_lid_14"/>
    <property type="match status" value="1"/>
</dbReference>
<dbReference type="InterPro" id="IPR001789">
    <property type="entry name" value="Sig_transdc_resp-reg_receiver"/>
</dbReference>
<dbReference type="InterPro" id="IPR002078">
    <property type="entry name" value="Sigma_54_int"/>
</dbReference>
<dbReference type="InterPro" id="IPR027417">
    <property type="entry name" value="P-loop_NTPase"/>
</dbReference>
<name>A0ABY8BU28_AFICR</name>
<dbReference type="Proteomes" id="UP001213907">
    <property type="component" value="Chromosome"/>
</dbReference>
<dbReference type="InterPro" id="IPR009057">
    <property type="entry name" value="Homeodomain-like_sf"/>
</dbReference>
<keyword evidence="6" id="KW-0010">Activator</keyword>
<dbReference type="PROSITE" id="PS50110">
    <property type="entry name" value="RESPONSE_REGULATORY"/>
    <property type="match status" value="1"/>
</dbReference>
<reference evidence="11 12" key="1">
    <citation type="submission" date="2022-11" db="EMBL/GenBank/DDBJ databases">
        <authorList>
            <person name="Siebert D."/>
            <person name="Busche T."/>
            <person name="Saydam E."/>
            <person name="Kalinowski J."/>
            <person name="Ruckert C."/>
            <person name="Blombach B."/>
        </authorList>
    </citation>
    <scope>NUCLEOTIDE SEQUENCE [LARGE SCALE GENOMIC DNA]</scope>
    <source>
        <strain evidence="11 12">DSM 1083</strain>
    </source>
</reference>
<dbReference type="RefSeq" id="WP_275247738.1">
    <property type="nucleotide sequence ID" value="NZ_BAABDX010000001.1"/>
</dbReference>
<keyword evidence="7" id="KW-0804">Transcription</keyword>
<dbReference type="Pfam" id="PF02954">
    <property type="entry name" value="HTH_8"/>
    <property type="match status" value="1"/>
</dbReference>
<dbReference type="PANTHER" id="PTHR32071">
    <property type="entry name" value="TRANSCRIPTIONAL REGULATORY PROTEIN"/>
    <property type="match status" value="1"/>
</dbReference>
<gene>
    <name evidence="11" type="ORF">AFIC_000639</name>
</gene>
<feature type="modified residue" description="4-aspartylphosphate" evidence="8">
    <location>
        <position position="55"/>
    </location>
</feature>
<keyword evidence="3" id="KW-0902">Two-component regulatory system</keyword>
<dbReference type="PANTHER" id="PTHR32071:SF57">
    <property type="entry name" value="C4-DICARBOXYLATE TRANSPORT TRANSCRIPTIONAL REGULATORY PROTEIN DCTD"/>
    <property type="match status" value="1"/>
</dbReference>
<dbReference type="PROSITE" id="PS00688">
    <property type="entry name" value="SIGMA54_INTERACT_3"/>
    <property type="match status" value="1"/>
</dbReference>
<evidence type="ECO:0000256" key="3">
    <source>
        <dbReference type="ARBA" id="ARBA00023012"/>
    </source>
</evidence>
<evidence type="ECO:0000256" key="6">
    <source>
        <dbReference type="ARBA" id="ARBA00023159"/>
    </source>
</evidence>
<organism evidence="11 12">
    <name type="scientific">Afipia carboxydohydrogena</name>
    <name type="common">Pseudomonas carboxydohydrogena</name>
    <dbReference type="NCBI Taxonomy" id="290"/>
    <lineage>
        <taxon>Bacteria</taxon>
        <taxon>Pseudomonadati</taxon>
        <taxon>Pseudomonadota</taxon>
        <taxon>Alphaproteobacteria</taxon>
        <taxon>Hyphomicrobiales</taxon>
        <taxon>Nitrobacteraceae</taxon>
        <taxon>Afipia</taxon>
    </lineage>
</organism>
<dbReference type="Gene3D" id="1.10.8.60">
    <property type="match status" value="1"/>
</dbReference>
<dbReference type="InterPro" id="IPR002197">
    <property type="entry name" value="HTH_Fis"/>
</dbReference>
<dbReference type="Gene3D" id="1.10.10.60">
    <property type="entry name" value="Homeodomain-like"/>
    <property type="match status" value="1"/>
</dbReference>